<evidence type="ECO:0000256" key="3">
    <source>
        <dbReference type="SAM" id="Coils"/>
    </source>
</evidence>
<dbReference type="SMART" id="SM00220">
    <property type="entry name" value="S_TKc"/>
    <property type="match status" value="1"/>
</dbReference>
<feature type="compositionally biased region" description="Basic and acidic residues" evidence="4">
    <location>
        <begin position="2750"/>
        <end position="2761"/>
    </location>
</feature>
<dbReference type="PANTHER" id="PTHR24347">
    <property type="entry name" value="SERINE/THREONINE-PROTEIN KINASE"/>
    <property type="match status" value="1"/>
</dbReference>
<dbReference type="EMBL" id="CAXAMN010009580">
    <property type="protein sequence ID" value="CAK9029267.1"/>
    <property type="molecule type" value="Genomic_DNA"/>
</dbReference>
<keyword evidence="8" id="KW-1185">Reference proteome</keyword>
<comment type="caution">
    <text evidence="7">The sequence shown here is derived from an EMBL/GenBank/DDBJ whole genome shotgun (WGS) entry which is preliminary data.</text>
</comment>
<keyword evidence="2" id="KW-0862">Zinc</keyword>
<dbReference type="SMART" id="SM00343">
    <property type="entry name" value="ZnF_C2HC"/>
    <property type="match status" value="1"/>
</dbReference>
<name>A0ABP0KRR3_9DINO</name>
<dbReference type="PROSITE" id="PS50158">
    <property type="entry name" value="ZF_CCHC"/>
    <property type="match status" value="1"/>
</dbReference>
<dbReference type="InterPro" id="IPR032466">
    <property type="entry name" value="Metal_Hydrolase"/>
</dbReference>
<dbReference type="Gene3D" id="3.20.20.140">
    <property type="entry name" value="Metal-dependent hydrolases"/>
    <property type="match status" value="1"/>
</dbReference>
<dbReference type="Pfam" id="PF00069">
    <property type="entry name" value="Pkinase"/>
    <property type="match status" value="1"/>
</dbReference>
<feature type="compositionally biased region" description="Basic and acidic residues" evidence="4">
    <location>
        <begin position="2858"/>
        <end position="2879"/>
    </location>
</feature>
<feature type="compositionally biased region" description="Basic and acidic residues" evidence="4">
    <location>
        <begin position="1331"/>
        <end position="1353"/>
    </location>
</feature>
<feature type="region of interest" description="Disordered" evidence="4">
    <location>
        <begin position="1068"/>
        <end position="1087"/>
    </location>
</feature>
<feature type="compositionally biased region" description="Basic and acidic residues" evidence="4">
    <location>
        <begin position="2809"/>
        <end position="2820"/>
    </location>
</feature>
<feature type="domain" description="CCHC-type" evidence="6">
    <location>
        <begin position="945"/>
        <end position="959"/>
    </location>
</feature>
<evidence type="ECO:0000256" key="4">
    <source>
        <dbReference type="SAM" id="MobiDB-lite"/>
    </source>
</evidence>
<feature type="region of interest" description="Disordered" evidence="4">
    <location>
        <begin position="2688"/>
        <end position="2765"/>
    </location>
</feature>
<dbReference type="Pfam" id="PF19326">
    <property type="entry name" value="AMP_deaminase"/>
    <property type="match status" value="1"/>
</dbReference>
<gene>
    <name evidence="7" type="ORF">CCMP2556_LOCUS17424</name>
</gene>
<reference evidence="7 8" key="1">
    <citation type="submission" date="2024-02" db="EMBL/GenBank/DDBJ databases">
        <authorList>
            <person name="Chen Y."/>
            <person name="Shah S."/>
            <person name="Dougan E. K."/>
            <person name="Thang M."/>
            <person name="Chan C."/>
        </authorList>
    </citation>
    <scope>NUCLEOTIDE SEQUENCE [LARGE SCALE GENOMIC DNA]</scope>
</reference>
<dbReference type="InterPro" id="IPR001878">
    <property type="entry name" value="Znf_CCHC"/>
</dbReference>
<feature type="compositionally biased region" description="Basic and acidic residues" evidence="4">
    <location>
        <begin position="2691"/>
        <end position="2702"/>
    </location>
</feature>
<keyword evidence="2" id="KW-0479">Metal-binding</keyword>
<dbReference type="Proteomes" id="UP001642484">
    <property type="component" value="Unassembled WGS sequence"/>
</dbReference>
<dbReference type="InterPro" id="IPR006329">
    <property type="entry name" value="AMPD"/>
</dbReference>
<feature type="region of interest" description="Disordered" evidence="4">
    <location>
        <begin position="2778"/>
        <end position="2918"/>
    </location>
</feature>
<evidence type="ECO:0000259" key="6">
    <source>
        <dbReference type="PROSITE" id="PS50158"/>
    </source>
</evidence>
<feature type="compositionally biased region" description="Polar residues" evidence="4">
    <location>
        <begin position="1042"/>
        <end position="1051"/>
    </location>
</feature>
<feature type="region of interest" description="Disordered" evidence="4">
    <location>
        <begin position="2971"/>
        <end position="2991"/>
    </location>
</feature>
<feature type="region of interest" description="Disordered" evidence="4">
    <location>
        <begin position="1035"/>
        <end position="1054"/>
    </location>
</feature>
<feature type="region of interest" description="Disordered" evidence="4">
    <location>
        <begin position="990"/>
        <end position="1010"/>
    </location>
</feature>
<dbReference type="SUPFAM" id="SSF51556">
    <property type="entry name" value="Metallo-dependent hydrolases"/>
    <property type="match status" value="1"/>
</dbReference>
<evidence type="ECO:0000256" key="1">
    <source>
        <dbReference type="ARBA" id="ARBA00006676"/>
    </source>
</evidence>
<evidence type="ECO:0000256" key="2">
    <source>
        <dbReference type="PROSITE-ProRule" id="PRU00047"/>
    </source>
</evidence>
<dbReference type="InterPro" id="IPR000719">
    <property type="entry name" value="Prot_kinase_dom"/>
</dbReference>
<feature type="compositionally biased region" description="Acidic residues" evidence="4">
    <location>
        <begin position="2154"/>
        <end position="2165"/>
    </location>
</feature>
<comment type="similarity">
    <text evidence="1">Belongs to the metallo-dependent hydrolases superfamily. Adenosine and AMP deaminases family.</text>
</comment>
<keyword evidence="2" id="KW-0863">Zinc-finger</keyword>
<evidence type="ECO:0008006" key="9">
    <source>
        <dbReference type="Google" id="ProtNLM"/>
    </source>
</evidence>
<feature type="region of interest" description="Disordered" evidence="4">
    <location>
        <begin position="2588"/>
        <end position="2635"/>
    </location>
</feature>
<evidence type="ECO:0000313" key="8">
    <source>
        <dbReference type="Proteomes" id="UP001642484"/>
    </source>
</evidence>
<organism evidence="7 8">
    <name type="scientific">Durusdinium trenchii</name>
    <dbReference type="NCBI Taxonomy" id="1381693"/>
    <lineage>
        <taxon>Eukaryota</taxon>
        <taxon>Sar</taxon>
        <taxon>Alveolata</taxon>
        <taxon>Dinophyceae</taxon>
        <taxon>Suessiales</taxon>
        <taxon>Symbiodiniaceae</taxon>
        <taxon>Durusdinium</taxon>
    </lineage>
</organism>
<dbReference type="SUPFAM" id="SSF56112">
    <property type="entry name" value="Protein kinase-like (PK-like)"/>
    <property type="match status" value="1"/>
</dbReference>
<feature type="region of interest" description="Disordered" evidence="4">
    <location>
        <begin position="2154"/>
        <end position="2185"/>
    </location>
</feature>
<protein>
    <recommendedName>
        <fullName evidence="9">CCHC-type domain-containing protein</fullName>
    </recommendedName>
</protein>
<proteinExistence type="inferred from homology"/>
<feature type="compositionally biased region" description="Polar residues" evidence="4">
    <location>
        <begin position="2892"/>
        <end position="2901"/>
    </location>
</feature>
<dbReference type="PROSITE" id="PS50011">
    <property type="entry name" value="PROTEIN_KINASE_DOM"/>
    <property type="match status" value="1"/>
</dbReference>
<sequence>MEDEDVDAYFAKHDIQSVVSDILYELGYHRPESLGPFLANYVERRFGEGPTKRRTTSSMCSAPGGCDAVLVESKGKHPTTEEQAAGQILLELRRLRKKYHTFSAQLAPENGRGTASFSAIAWKEFEIDYQRLLQLLGSSILWSFCRRRLAASRGLFEAHRALNEEQEEQEAGHGFVRVDNCLQLARALPPGRLMDIFQSKLSDSDKDSEEGILKSLVEGHGPFGPEEITADADEPAPGMQTLKGLFSGTANQVHGSYLREIAAAAVRRLERSSAAGGGATWAELRLPLHAEGDAWVDLARWSTDLPSSSRTAWVVQLPVTSYAALKGRRAILDYGELLDNAFGPLVKLAMEEPHGEAWARLKELLSRVVGFEVSACLAVTEPLNGEGREPSEWAEAHSPPLAYQLYHVWARLKGLNCARSRTNQKALELRAAASSPDALACAYMLGASVVSGCGTLSSHAPLQYLFMLDRIGVAVSQCSKRSLASAGEASTALQKLFMNGLRVALCTEDPAVSHWSDDPLGQEYGLGHSAGFSKADLSELARNSRSISNFEALQSQEDEAESESAEVGLGTQGLRVRYRHARRQEEHLGMERLLSCNAGMRERAAGALLGCYRELRGRLWSAGPLEEEIEILLGRWQEKSEGDASYPLRTYFDKLKLWYRIANVEDEAIGPLVAGRLYGRASTIAMSLRVPRPDGTFDVGDAALVRLAVDEVRDPATNVIIQNHIPSGVQFLANALRTAFGQQDQDLATQALDKFFGLARGKLSLSEYSVEFDSRYDDAHDRAGLQLNDVGKFFLWFKNSGLPSKTVDDIKLQVAGDYTRFNDARALALRINPNRREPDDAQILYEENDESYGDYDAYYQDWGDDYEAEDSWWYGYEEADEGEWVYEEYANDENYYENHDASDESWQEVDLEAGMTSGSASDSNVSGEYNEAYYKGKGNGSDDGCFNCGSKFHRVRDCPLGKGKNKKGSHNYKGKGKSKGFWRWRPNFKGKSKGKSKYPWRSKGKGRGKGFGRKGDYYAYQEEDNYKPRGGLSISEGIPDASTPQEVATSSKEVKTTKKAESFVIHTSSEDEDFKKPTEGYSGQPEYTTKDHYDKKLKMNFMVFNMKKEETQMSYHTIHGQERYGLLIDPGAASGLVGNSESTLGEVTLTMATAGQPITYTAEVIGGAGSLCPALVGNPTLRRLGASILTDWFENGDGMLVLNTKDAMDAEVNHVKFFRILLTDSGHYILPCDNVQNEKVPRASKHEAIAFFQKITEITSKVWPDVQPRVRHCFHSQTAAEDDRCDYNREHGRDKGPMKRQDHDVGCDHLACENGEEDELRNPVPSRKIHFIDEEQQKKSEEPYDLMNSEKNKSLSPIAEERDSEDEVSPSAILAEQCMKNDKSKEPAKNSNHLINEHPAGPAILAPAIHDEQGLREASYDEEKNVFLSYTGDMIPETADQSRHLRKILMRRCVNVYKIDQLYNYVKIFLHDKMPMAAEAELYEGVEIKNLTSKALSVPTTHMLKKLLLETINATMGVFNEAARRKIDYVHWLDNPMLMSLFKEFFKDLIQVKGVKIELRPFHLASAEPKLPLTSSYLRMQVRGNVKAWDIHPPENLREMSFSQINAALDEDDWAITIYGVEHDMETQLNEIQLRLKLMRFVESLTEYKTNIYGWLKRNGKWRFFPREDDHATKIMLWVQHIYKGLSKHQVHGALLGRSLRNIKPPSNTVGHLISWIHGGQGYAVQEHFSDGFLKMKRVSNYSRKEMCTIYLFHYHPDPVEEPASQSTINKDDDKMDVNVPDDRDGYMISQQEFSEKITPAPVPAREDDSRLTPAEVSDLRSILGALLRVTATRLDVIADVSALQSRVTVAEIKDLKQANNVLMKVKEFADVGLHYRYFRTKHRRLVCFHDASAASKGRNYAQEGVVIALADDEWRNITIDFEHTCETEEHELMHGGVMHVLHSHGAKAKRVSYSTSHGETLAMVNALESATLCMIRLSEMLHPQHPPSLKDLIKIQTAGNPEMPLDMYGDARDVYELITGLIRLHGVEKHPIVTRVLPTIDFDEHDLMLKDEEMILKAEKDESMVRTTHASVLVGLAAFATSKKMLAAMMPTLAFGTLVDAQSTEPENQEQKSYFSVYLMIFITVILAVMLERMVTSWMSKKRRIQHVKIESDDDDDMDVDQEGDQPSSSGASFQRKRKASPRDTWEDLARKVIDEKETLKRKNKKSEEDAHLQQQEIDSLKFDNKWWKDKYEKLEEKYDDKDFELKNLKNDMTAVNARKMVLESTVSDMRAGLVKLEDENAELKMKLDRKTAASSERPAPLTPRITDNAEMAGEIEKLQKMVKFKDQEIMRHLARIKSLEMPETIFITKTGRKFHREGCPHLREGTECPHDIDIAHWEQVDRALTVLADVTLAGHKQECQALASELRCHMLSLAQNDRLWQLHLGRAEQEAESCRAESVNLTHQLDQVLGDLNAALAERESIAGELETVTNELSQHQEARLLMEREFEELSAEEDELAKQVQESNVHALHADERSQKGKGLFVQAARTAETHQRAHRQPLTVSASRTMAAALRASEPGTCAPKPAACTPDLDPCGLRAQEPGWCEPEHVKEDPAKATPEHSEADVSTDEVKPRSVETPPQAIGWNEVQKEPAEARSEGVQVFYNQTDINLDAVETTFAETTPQEELGEGTPTQVEADDTEKLGSWFEESTSKEEPAEARSEGVQADINLDAVETTSAETTPQEELGEGTPTQVEADDTEKVGSWFEESTSKEEPAEARSEGVQADINLDAVETTSAETMPQEELGEGTPTQVEADDTEKVGSWFEESTSKEEPAEARSEGVQADINLDAVETTSAETTPQEELGEGTPTQVEADDTEKVRSWFEESTSKEEPAEARSEGVQADINLDAVETTSAETTPQEELGEGTPTQVEADDTEKADVGNVETRSVETPQDAHPPKPGLMEVQPQSNALAAAEAALAAAAAARQASVQQLRKEEPGGTAQSRAAGDRGRDQYVLGKAIGTGAFCTVHLATCKKTQESSAVKIFVRQADDDGPQVAFHNEKRMLQLVSHPNVISLIDAFEDARGYQLVVEFCSGGELFDKVIDDGNLTEKQAAMLMRQICSPLAYMHKQHVCHRDLKPEHFLLGREGPLNVVPLKLIDFGLATSFQPGQRLKDCPGTIMYVAPEILTQNYQPPACDLWSFGVVVFLILSGLSPFDAETAKQVAKNVRKVNYSFSASSWQEVSEDGLDFIRKLLQKDVEVRLTAADALEHPWLREMAPNSSGKPLPVMKELEDWVKDNRQSRALFLHQQKH</sequence>
<feature type="coiled-coil region" evidence="3">
    <location>
        <begin position="2454"/>
        <end position="2505"/>
    </location>
</feature>
<keyword evidence="3" id="KW-0175">Coiled coil</keyword>
<evidence type="ECO:0000313" key="7">
    <source>
        <dbReference type="EMBL" id="CAK9029267.1"/>
    </source>
</evidence>
<feature type="region of interest" description="Disordered" evidence="4">
    <location>
        <begin position="1331"/>
        <end position="1368"/>
    </location>
</feature>
<feature type="compositionally biased region" description="Polar residues" evidence="4">
    <location>
        <begin position="2715"/>
        <end position="2724"/>
    </location>
</feature>
<dbReference type="Gene3D" id="1.10.510.10">
    <property type="entry name" value="Transferase(Phosphotransferase) domain 1"/>
    <property type="match status" value="1"/>
</dbReference>
<dbReference type="InterPro" id="IPR011009">
    <property type="entry name" value="Kinase-like_dom_sf"/>
</dbReference>
<feature type="domain" description="Protein kinase" evidence="5">
    <location>
        <begin position="2996"/>
        <end position="3255"/>
    </location>
</feature>
<accession>A0ABP0KRR3</accession>
<evidence type="ECO:0000259" key="5">
    <source>
        <dbReference type="PROSITE" id="PS50011"/>
    </source>
</evidence>
<feature type="compositionally biased region" description="Polar residues" evidence="4">
    <location>
        <begin position="2833"/>
        <end position="2842"/>
    </location>
</feature>
<dbReference type="CDD" id="cd05117">
    <property type="entry name" value="STKc_CAMK"/>
    <property type="match status" value="1"/>
</dbReference>
<feature type="compositionally biased region" description="Basic and acidic residues" evidence="4">
    <location>
        <begin position="2588"/>
        <end position="2616"/>
    </location>
</feature>